<name>D2U979_XANAP</name>
<dbReference type="STRING" id="380358.XALC_2341"/>
<protein>
    <submittedName>
        <fullName evidence="2">Hypothetical integrase protein</fullName>
    </submittedName>
</protein>
<evidence type="ECO:0000256" key="1">
    <source>
        <dbReference type="SAM" id="MobiDB-lite"/>
    </source>
</evidence>
<proteinExistence type="predicted"/>
<reference evidence="2 3" key="1">
    <citation type="journal article" date="2009" name="BMC Genomics">
        <title>The complete genome sequence of Xanthomonas albilineans provides new insights into the reductive genome evolution of the xylem-limited Xanthomonadaceae.</title>
        <authorList>
            <person name="Pieretti I."/>
            <person name="Royer M."/>
            <person name="Barbe V."/>
            <person name="Carrere S."/>
            <person name="Koebnik R."/>
            <person name="Cociancich S."/>
            <person name="Couloux A."/>
            <person name="Darrasse A."/>
            <person name="Gouzy J."/>
            <person name="Jacques M.A."/>
            <person name="Lauber E."/>
            <person name="Manceau C."/>
            <person name="Mangenot S."/>
            <person name="Poussier S."/>
            <person name="Segurens B."/>
            <person name="Szurek B."/>
            <person name="Verdier V."/>
            <person name="Arlat M."/>
            <person name="Rott P."/>
        </authorList>
    </citation>
    <scope>NUCLEOTIDE SEQUENCE [LARGE SCALE GENOMIC DNA]</scope>
    <source>
        <strain evidence="3">GPE PC73 / CFBP 7063</strain>
    </source>
</reference>
<evidence type="ECO:0000313" key="2">
    <source>
        <dbReference type="EMBL" id="CBA16821.1"/>
    </source>
</evidence>
<evidence type="ECO:0000313" key="3">
    <source>
        <dbReference type="Proteomes" id="UP000001890"/>
    </source>
</evidence>
<keyword evidence="3" id="KW-1185">Reference proteome</keyword>
<dbReference type="Proteomes" id="UP000001890">
    <property type="component" value="Chromosome"/>
</dbReference>
<sequence length="82" mass="9397">MVTMTGFVDLDDARQWAMGFVQWYNVQYRSAASATSAPRSGMLGMTWQSYRRAMRRTAKRVRPARHAGAASRATGSWLPRWR</sequence>
<dbReference type="EMBL" id="FP565176">
    <property type="protein sequence ID" value="CBA16821.1"/>
    <property type="molecule type" value="Genomic_DNA"/>
</dbReference>
<dbReference type="AlphaFoldDB" id="D2U979"/>
<organism evidence="2 3">
    <name type="scientific">Xanthomonas albilineans (strain GPE PC73 / CFBP 7063)</name>
    <dbReference type="NCBI Taxonomy" id="380358"/>
    <lineage>
        <taxon>Bacteria</taxon>
        <taxon>Pseudomonadati</taxon>
        <taxon>Pseudomonadota</taxon>
        <taxon>Gammaproteobacteria</taxon>
        <taxon>Lysobacterales</taxon>
        <taxon>Lysobacteraceae</taxon>
        <taxon>Xanthomonas</taxon>
    </lineage>
</organism>
<dbReference type="KEGG" id="xal:XALC_2341"/>
<feature type="region of interest" description="Disordered" evidence="1">
    <location>
        <begin position="58"/>
        <end position="82"/>
    </location>
</feature>
<gene>
    <name evidence="2" type="ordered locus">XALc_2341</name>
</gene>
<accession>D2U979</accession>